<protein>
    <submittedName>
        <fullName evidence="1">Uncharacterized protein</fullName>
    </submittedName>
</protein>
<sequence length="70" mass="7643">MKAALALNKGMAPQVVAAKTVNGINLFVLSKKIYFGDDFSADYTRLIGLSRAGSYKWIANGVGDLRIQFF</sequence>
<dbReference type="Proteomes" id="UP000051006">
    <property type="component" value="Unassembled WGS sequence"/>
</dbReference>
<organism evidence="1 2">
    <name type="scientific">Companilactobacillus kimchiensis</name>
    <dbReference type="NCBI Taxonomy" id="993692"/>
    <lineage>
        <taxon>Bacteria</taxon>
        <taxon>Bacillati</taxon>
        <taxon>Bacillota</taxon>
        <taxon>Bacilli</taxon>
        <taxon>Lactobacillales</taxon>
        <taxon>Lactobacillaceae</taxon>
        <taxon>Companilactobacillus</taxon>
    </lineage>
</organism>
<name>A0A0R2LBM1_9LACO</name>
<proteinExistence type="predicted"/>
<dbReference type="AlphaFoldDB" id="A0A0R2LBM1"/>
<evidence type="ECO:0000313" key="1">
    <source>
        <dbReference type="EMBL" id="KRN98849.1"/>
    </source>
</evidence>
<evidence type="ECO:0000313" key="2">
    <source>
        <dbReference type="Proteomes" id="UP000051006"/>
    </source>
</evidence>
<keyword evidence="2" id="KW-1185">Reference proteome</keyword>
<reference evidence="1 2" key="1">
    <citation type="journal article" date="2015" name="Genome Announc.">
        <title>Expanding the biotechnology potential of lactobacilli through comparative genomics of 213 strains and associated genera.</title>
        <authorList>
            <person name="Sun Z."/>
            <person name="Harris H.M."/>
            <person name="McCann A."/>
            <person name="Guo C."/>
            <person name="Argimon S."/>
            <person name="Zhang W."/>
            <person name="Yang X."/>
            <person name="Jeffery I.B."/>
            <person name="Cooney J.C."/>
            <person name="Kagawa T.F."/>
            <person name="Liu W."/>
            <person name="Song Y."/>
            <person name="Salvetti E."/>
            <person name="Wrobel A."/>
            <person name="Rasinkangas P."/>
            <person name="Parkhill J."/>
            <person name="Rea M.C."/>
            <person name="O'Sullivan O."/>
            <person name="Ritari J."/>
            <person name="Douillard F.P."/>
            <person name="Paul Ross R."/>
            <person name="Yang R."/>
            <person name="Briner A.E."/>
            <person name="Felis G.E."/>
            <person name="de Vos W.M."/>
            <person name="Barrangou R."/>
            <person name="Klaenhammer T.R."/>
            <person name="Caufield P.W."/>
            <person name="Cui Y."/>
            <person name="Zhang H."/>
            <person name="O'Toole P.W."/>
        </authorList>
    </citation>
    <scope>NUCLEOTIDE SEQUENCE [LARGE SCALE GENOMIC DNA]</scope>
    <source>
        <strain evidence="1 2">DSM 24716</strain>
    </source>
</reference>
<comment type="caution">
    <text evidence="1">The sequence shown here is derived from an EMBL/GenBank/DDBJ whole genome shotgun (WGS) entry which is preliminary data.</text>
</comment>
<accession>A0A0R2LBM1</accession>
<dbReference type="EMBL" id="JQCF01000016">
    <property type="protein sequence ID" value="KRN98849.1"/>
    <property type="molecule type" value="Genomic_DNA"/>
</dbReference>
<dbReference type="PATRIC" id="fig|993692.3.peg.769"/>
<gene>
    <name evidence="1" type="ORF">IV57_GL000761</name>
</gene>